<dbReference type="PANTHER" id="PTHR43649">
    <property type="entry name" value="ARABINOSE-BINDING PROTEIN-RELATED"/>
    <property type="match status" value="1"/>
</dbReference>
<dbReference type="RefSeq" id="WP_038740763.1">
    <property type="nucleotide sequence ID" value="NZ_KN323090.1"/>
</dbReference>
<comment type="caution">
    <text evidence="2">The sequence shown here is derived from an EMBL/GenBank/DDBJ whole genome shotgun (WGS) entry which is preliminary data.</text>
</comment>
<dbReference type="SUPFAM" id="SSF53850">
    <property type="entry name" value="Periplasmic binding protein-like II"/>
    <property type="match status" value="1"/>
</dbReference>
<dbReference type="EMBL" id="JQIM01000007">
    <property type="protein sequence ID" value="KGX17017.1"/>
    <property type="molecule type" value="Genomic_DNA"/>
</dbReference>
<dbReference type="Proteomes" id="UP000030475">
    <property type="component" value="Unassembled WGS sequence"/>
</dbReference>
<feature type="chain" id="PRO_5041334139" evidence="1">
    <location>
        <begin position="34"/>
        <end position="541"/>
    </location>
</feature>
<dbReference type="Gene3D" id="3.40.190.10">
    <property type="entry name" value="Periplasmic binding protein-like II"/>
    <property type="match status" value="2"/>
</dbReference>
<proteinExistence type="predicted"/>
<accession>A0AA40JJ13</accession>
<sequence>MNKACIFARANVVTITLGAVATALALQAGAVSAAEAVTLPIVKQPLSLSYWVPMNPQAPAVIKSYAEMDAYKLLAERTGVSVSFTHPPQGAELERLNLMVASGKYPDVIEYDWFRYPGGPGKALADKAIVPLNDLIKKYAPNLQAILDKYPEVRRQVSTEDGTIYVFPLLRLDPVVRTFWGPQIRADWLAKLGLKAPTTIGEWHTVLTAFKTRNPNGEGNVIPYSTNQVDGNEKSAPGLPYGLWPFMSAYGLAPEFYQVGGKVRYSPAEPAYKDFLATMQQWYREGLIDPDYVSQRETALDAKVLKNEVGAWAGYNGAQLGRFTNLAKGKIAGFQVAGVPFPAGANGKRYTTWPTASQIFSGYGAAISSQDRHVVETVKFLDYGYSKEGGLALNFGREGVSYTMVNGVPRFTDSVLKNPKLSIAEAILRNARPQGGPFVQDPNYFLQFYPLKEQTEALHTWATASTDLLLPPITVNPADARAFNAKMAEISTYVAEMTTKFITGRAPMSEFDAYRATLDKLGMRDAIAMMQTALDRYNTKK</sequence>
<dbReference type="AlphaFoldDB" id="A0AA40JJ13"/>
<organism evidence="2 3">
    <name type="scientific">Burkholderia pseudomallei</name>
    <name type="common">Pseudomonas pseudomallei</name>
    <dbReference type="NCBI Taxonomy" id="28450"/>
    <lineage>
        <taxon>Bacteria</taxon>
        <taxon>Pseudomonadati</taxon>
        <taxon>Pseudomonadota</taxon>
        <taxon>Betaproteobacteria</taxon>
        <taxon>Burkholderiales</taxon>
        <taxon>Burkholderiaceae</taxon>
        <taxon>Burkholderia</taxon>
        <taxon>pseudomallei group</taxon>
    </lineage>
</organism>
<name>A0AA40JJ13_BURPE</name>
<protein>
    <submittedName>
        <fullName evidence="2">Bacterial extracellular solute-binding family protein</fullName>
    </submittedName>
</protein>
<evidence type="ECO:0000256" key="1">
    <source>
        <dbReference type="SAM" id="SignalP"/>
    </source>
</evidence>
<dbReference type="InterPro" id="IPR050490">
    <property type="entry name" value="Bact_solute-bd_prot1"/>
</dbReference>
<feature type="signal peptide" evidence="1">
    <location>
        <begin position="1"/>
        <end position="33"/>
    </location>
</feature>
<dbReference type="PANTHER" id="PTHR43649:SF17">
    <property type="entry name" value="ABC TRANSPORTER SOLUTE BINDING PROTEIN-SUGAR TRANSPORT"/>
    <property type="match status" value="1"/>
</dbReference>
<evidence type="ECO:0000313" key="3">
    <source>
        <dbReference type="Proteomes" id="UP000030475"/>
    </source>
</evidence>
<reference evidence="2 3" key="1">
    <citation type="submission" date="2014-08" db="EMBL/GenBank/DDBJ databases">
        <authorList>
            <person name="Bunnell A."/>
            <person name="Chain P.S."/>
            <person name="Chertkov O."/>
            <person name="Currie B.J."/>
            <person name="Daligault H.E."/>
            <person name="Davenport K.W."/>
            <person name="Davis C."/>
            <person name="Gleasner C.D."/>
            <person name="Johnson S.L."/>
            <person name="Kaestli M."/>
            <person name="Koren S."/>
            <person name="Kunde Y.A."/>
            <person name="Mayo M."/>
            <person name="McMurry K.K."/>
            <person name="Price E.P."/>
            <person name="Reitenga K.G."/>
            <person name="Robison R."/>
            <person name="Rosovitz M.J."/>
            <person name="Sarovich D.S."/>
            <person name="Teshima H."/>
        </authorList>
    </citation>
    <scope>NUCLEOTIDE SEQUENCE [LARGE SCALE GENOMIC DNA]</scope>
    <source>
        <strain evidence="2 3">MSHR44</strain>
    </source>
</reference>
<gene>
    <name evidence="2" type="ORF">Y036_6133</name>
</gene>
<evidence type="ECO:0000313" key="2">
    <source>
        <dbReference type="EMBL" id="KGX17017.1"/>
    </source>
</evidence>
<keyword evidence="1" id="KW-0732">Signal</keyword>